<dbReference type="InterPro" id="IPR000719">
    <property type="entry name" value="Prot_kinase_dom"/>
</dbReference>
<feature type="domain" description="Protein kinase" evidence="9">
    <location>
        <begin position="53"/>
        <end position="322"/>
    </location>
</feature>
<evidence type="ECO:0000256" key="2">
    <source>
        <dbReference type="ARBA" id="ARBA00022527"/>
    </source>
</evidence>
<dbReference type="Pfam" id="PF13499">
    <property type="entry name" value="EF-hand_7"/>
    <property type="match status" value="1"/>
</dbReference>
<reference evidence="11" key="1">
    <citation type="submission" date="2021-01" db="EMBL/GenBank/DDBJ databases">
        <authorList>
            <consortium name="Genoscope - CEA"/>
            <person name="William W."/>
        </authorList>
    </citation>
    <scope>NUCLEOTIDE SEQUENCE</scope>
</reference>
<dbReference type="CDD" id="cd00051">
    <property type="entry name" value="EFh"/>
    <property type="match status" value="1"/>
</dbReference>
<dbReference type="InterPro" id="IPR050205">
    <property type="entry name" value="CDPK_Ser/Thr_kinases"/>
</dbReference>
<dbReference type="PANTHER" id="PTHR24349">
    <property type="entry name" value="SERINE/THREONINE-PROTEIN KINASE"/>
    <property type="match status" value="1"/>
</dbReference>
<evidence type="ECO:0008006" key="13">
    <source>
        <dbReference type="Google" id="ProtNLM"/>
    </source>
</evidence>
<feature type="region of interest" description="Disordered" evidence="8">
    <location>
        <begin position="1"/>
        <end position="26"/>
    </location>
</feature>
<evidence type="ECO:0000259" key="9">
    <source>
        <dbReference type="PROSITE" id="PS50011"/>
    </source>
</evidence>
<evidence type="ECO:0000256" key="5">
    <source>
        <dbReference type="ARBA" id="ARBA00022777"/>
    </source>
</evidence>
<evidence type="ECO:0000259" key="10">
    <source>
        <dbReference type="PROSITE" id="PS50222"/>
    </source>
</evidence>
<gene>
    <name evidence="11" type="ORF">PSON_ATCC_30995.1.T1500064</name>
</gene>
<keyword evidence="5" id="KW-0418">Kinase</keyword>
<dbReference type="GO" id="GO:0005524">
    <property type="term" value="F:ATP binding"/>
    <property type="evidence" value="ECO:0007669"/>
    <property type="project" value="UniProtKB-KW"/>
</dbReference>
<keyword evidence="3" id="KW-0808">Transferase</keyword>
<keyword evidence="12" id="KW-1185">Reference proteome</keyword>
<evidence type="ECO:0000313" key="12">
    <source>
        <dbReference type="Proteomes" id="UP000692954"/>
    </source>
</evidence>
<evidence type="ECO:0000256" key="7">
    <source>
        <dbReference type="ARBA" id="ARBA00024334"/>
    </source>
</evidence>
<dbReference type="InterPro" id="IPR018247">
    <property type="entry name" value="EF_Hand_1_Ca_BS"/>
</dbReference>
<comment type="caution">
    <text evidence="11">The sequence shown here is derived from an EMBL/GenBank/DDBJ whole genome shotgun (WGS) entry which is preliminary data.</text>
</comment>
<dbReference type="SMART" id="SM00054">
    <property type="entry name" value="EFh"/>
    <property type="match status" value="2"/>
</dbReference>
<evidence type="ECO:0000313" key="11">
    <source>
        <dbReference type="EMBL" id="CAD8124282.1"/>
    </source>
</evidence>
<dbReference type="InterPro" id="IPR002048">
    <property type="entry name" value="EF_hand_dom"/>
</dbReference>
<dbReference type="PROSITE" id="PS50011">
    <property type="entry name" value="PROTEIN_KINASE_DOM"/>
    <property type="match status" value="1"/>
</dbReference>
<dbReference type="GO" id="GO:0004674">
    <property type="term" value="F:protein serine/threonine kinase activity"/>
    <property type="evidence" value="ECO:0007669"/>
    <property type="project" value="UniProtKB-KW"/>
</dbReference>
<dbReference type="SMART" id="SM00220">
    <property type="entry name" value="S_TKc"/>
    <property type="match status" value="1"/>
</dbReference>
<evidence type="ECO:0000256" key="3">
    <source>
        <dbReference type="ARBA" id="ARBA00022679"/>
    </source>
</evidence>
<feature type="domain" description="EF-hand" evidence="10">
    <location>
        <begin position="400"/>
        <end position="435"/>
    </location>
</feature>
<keyword evidence="2" id="KW-0723">Serine/threonine-protein kinase</keyword>
<dbReference type="AlphaFoldDB" id="A0A8S1RAJ6"/>
<dbReference type="GO" id="GO:0005509">
    <property type="term" value="F:calcium ion binding"/>
    <property type="evidence" value="ECO:0007669"/>
    <property type="project" value="InterPro"/>
</dbReference>
<dbReference type="OrthoDB" id="191686at2759"/>
<dbReference type="Pfam" id="PF00069">
    <property type="entry name" value="Pkinase"/>
    <property type="match status" value="1"/>
</dbReference>
<dbReference type="PROSITE" id="PS50222">
    <property type="entry name" value="EF_HAND_2"/>
    <property type="match status" value="2"/>
</dbReference>
<comment type="similarity">
    <text evidence="7">Belongs to the protein kinase superfamily. Ser/Thr protein kinase family. CDPK subfamily.</text>
</comment>
<protein>
    <recommendedName>
        <fullName evidence="13">Protein kinase domain containing protein</fullName>
    </recommendedName>
</protein>
<accession>A0A8S1RAJ6</accession>
<evidence type="ECO:0000256" key="4">
    <source>
        <dbReference type="ARBA" id="ARBA00022741"/>
    </source>
</evidence>
<evidence type="ECO:0000256" key="6">
    <source>
        <dbReference type="ARBA" id="ARBA00022840"/>
    </source>
</evidence>
<keyword evidence="6" id="KW-0067">ATP-binding</keyword>
<organism evidence="11 12">
    <name type="scientific">Paramecium sonneborni</name>
    <dbReference type="NCBI Taxonomy" id="65129"/>
    <lineage>
        <taxon>Eukaryota</taxon>
        <taxon>Sar</taxon>
        <taxon>Alveolata</taxon>
        <taxon>Ciliophora</taxon>
        <taxon>Intramacronucleata</taxon>
        <taxon>Oligohymenophorea</taxon>
        <taxon>Peniculida</taxon>
        <taxon>Parameciidae</taxon>
        <taxon>Paramecium</taxon>
    </lineage>
</organism>
<comment type="cofactor">
    <cofactor evidence="1">
        <name>Mg(2+)</name>
        <dbReference type="ChEBI" id="CHEBI:18420"/>
    </cofactor>
</comment>
<name>A0A8S1RAJ6_9CILI</name>
<keyword evidence="4" id="KW-0547">Nucleotide-binding</keyword>
<evidence type="ECO:0000256" key="8">
    <source>
        <dbReference type="SAM" id="MobiDB-lite"/>
    </source>
</evidence>
<sequence length="498" mass="57468">MGPCQSKSKQQIIEEQPQSSTTRRTDQVFTLNNPSLVIQTVTPQLEVINEPCYQIKENLSKIKTNYCQYSRDYSDIQQGNQKLLNQQKLVQHNLTGKIRIIETYDRNSVNEQFIIDLGSLDHPKIITVHELYITEESYQVVIDYCSGGVLSNYCQDKSLVLFSESEIATIIYQCCEILQYFQKIGRTHGHLTMSSFSRVDSSNDFQIKFSDIRGLYVKHQINNNNIYTLAPEVCNFTDNQQYPLSTDIWSLGVLTYQMVCGYPPFGGSTIESIKSQIKKMAAQYNNFQFDRVSKLCVQLIKKILVPSKSRITLTNLINDQWFKIRIKQNDQNIIKKLQLNKVKISSLQQLFLIFMIKNFCSAEQQQLHAEFVLLDENQDGQLTKQELLKVYSNKFDTNSEALLYIDKIFQVADIDRSGTIDFGEFLVAITDKPGLITDENLKTAFKILASSNGKFTKQALRYHFNLSLQKVDKLFADHNLDINKVGYVEFEHLMKQML</sequence>
<dbReference type="PROSITE" id="PS00018">
    <property type="entry name" value="EF_HAND_1"/>
    <property type="match status" value="2"/>
</dbReference>
<feature type="domain" description="EF-hand" evidence="10">
    <location>
        <begin position="362"/>
        <end position="397"/>
    </location>
</feature>
<dbReference type="EMBL" id="CAJJDN010000150">
    <property type="protein sequence ID" value="CAD8124282.1"/>
    <property type="molecule type" value="Genomic_DNA"/>
</dbReference>
<dbReference type="Proteomes" id="UP000692954">
    <property type="component" value="Unassembled WGS sequence"/>
</dbReference>
<evidence type="ECO:0000256" key="1">
    <source>
        <dbReference type="ARBA" id="ARBA00001946"/>
    </source>
</evidence>
<proteinExistence type="inferred from homology"/>